<feature type="domain" description="Thiolase C-terminal" evidence="2">
    <location>
        <begin position="242"/>
        <end position="384"/>
    </location>
</feature>
<name>A0A7V4U1K8_CALAY</name>
<dbReference type="InterPro" id="IPR002155">
    <property type="entry name" value="Thiolase"/>
</dbReference>
<feature type="domain" description="Thiolase N-terminal" evidence="1">
    <location>
        <begin position="4"/>
        <end position="220"/>
    </location>
</feature>
<dbReference type="Proteomes" id="UP000885779">
    <property type="component" value="Unassembled WGS sequence"/>
</dbReference>
<dbReference type="InterPro" id="IPR055140">
    <property type="entry name" value="Thiolase_C_2"/>
</dbReference>
<dbReference type="AlphaFoldDB" id="A0A7V4U1K8"/>
<dbReference type="PANTHER" id="PTHR42870:SF6">
    <property type="entry name" value="ACETYL-COA C-ACYLTRANSFERASE"/>
    <property type="match status" value="1"/>
</dbReference>
<dbReference type="NCBIfam" id="NF004720">
    <property type="entry name" value="PRK06064.1"/>
    <property type="match status" value="1"/>
</dbReference>
<proteinExistence type="predicted"/>
<reference evidence="3" key="1">
    <citation type="journal article" date="2020" name="mSystems">
        <title>Genome- and Community-Level Interaction Insights into Carbon Utilization and Element Cycling Functions of Hydrothermarchaeota in Hydrothermal Sediment.</title>
        <authorList>
            <person name="Zhou Z."/>
            <person name="Liu Y."/>
            <person name="Xu W."/>
            <person name="Pan J."/>
            <person name="Luo Z.H."/>
            <person name="Li M."/>
        </authorList>
    </citation>
    <scope>NUCLEOTIDE SEQUENCE [LARGE SCALE GENOMIC DNA]</scope>
    <source>
        <strain evidence="3">HyVt-577</strain>
    </source>
</reference>
<evidence type="ECO:0000259" key="2">
    <source>
        <dbReference type="Pfam" id="PF22691"/>
    </source>
</evidence>
<dbReference type="InterPro" id="IPR016039">
    <property type="entry name" value="Thiolase-like"/>
</dbReference>
<evidence type="ECO:0000259" key="1">
    <source>
        <dbReference type="Pfam" id="PF00108"/>
    </source>
</evidence>
<dbReference type="Pfam" id="PF00108">
    <property type="entry name" value="Thiolase_N"/>
    <property type="match status" value="1"/>
</dbReference>
<protein>
    <submittedName>
        <fullName evidence="3">Thiolase domain-containing protein</fullName>
    </submittedName>
</protein>
<dbReference type="GO" id="GO:0003988">
    <property type="term" value="F:acetyl-CoA C-acyltransferase activity"/>
    <property type="evidence" value="ECO:0007669"/>
    <property type="project" value="UniProtKB-ARBA"/>
</dbReference>
<comment type="caution">
    <text evidence="3">The sequence shown here is derived from an EMBL/GenBank/DDBJ whole genome shotgun (WGS) entry which is preliminary data.</text>
</comment>
<dbReference type="InterPro" id="IPR020616">
    <property type="entry name" value="Thiolase_N"/>
</dbReference>
<dbReference type="EMBL" id="DRQG01000108">
    <property type="protein sequence ID" value="HGY56335.1"/>
    <property type="molecule type" value="Genomic_DNA"/>
</dbReference>
<dbReference type="PANTHER" id="PTHR42870">
    <property type="entry name" value="ACETYL-COA C-ACETYLTRANSFERASE"/>
    <property type="match status" value="1"/>
</dbReference>
<dbReference type="CDD" id="cd00829">
    <property type="entry name" value="SCP-x_thiolase"/>
    <property type="match status" value="1"/>
</dbReference>
<dbReference type="Gene3D" id="3.40.47.10">
    <property type="match status" value="1"/>
</dbReference>
<accession>A0A7V4U1K8</accession>
<dbReference type="SUPFAM" id="SSF53901">
    <property type="entry name" value="Thiolase-like"/>
    <property type="match status" value="2"/>
</dbReference>
<gene>
    <name evidence="3" type="ORF">ENK44_11560</name>
</gene>
<dbReference type="PIRSF" id="PIRSF000429">
    <property type="entry name" value="Ac-CoA_Ac_transf"/>
    <property type="match status" value="1"/>
</dbReference>
<organism evidence="3">
    <name type="scientific">Caldithrix abyssi</name>
    <dbReference type="NCBI Taxonomy" id="187145"/>
    <lineage>
        <taxon>Bacteria</taxon>
        <taxon>Pseudomonadati</taxon>
        <taxon>Calditrichota</taxon>
        <taxon>Calditrichia</taxon>
        <taxon>Calditrichales</taxon>
        <taxon>Calditrichaceae</taxon>
        <taxon>Caldithrix</taxon>
    </lineage>
</organism>
<sequence length="387" mass="41030">MRKVAIIGIGQTPVREHWDYPIRYLGVQALLAAMQDARVDTIGGLFVGNMLSGALSEQEHLGALIADYAGFSGIEAVKVEAACASGAAAMRMALMAVASGRMEVAAAIGVEKLTEYSGKFSTAALATAADADYEASIGLSFAAINALMMRRYMHEYKVNKEDFAIFPIIAHANAVHNPNAMFHHTINREDYARAKMIADPINLMDSSPIADGAAAVIIVPMDKIKKYAGKAVRVAACELATDTVGLDSREDALLLKGVQKSASKALKIAGIEAKQIQLMELHDAFSIMSVLSLENSGFCQPGRALFAANDGKYSIDGEMPVCTFGGLKGRGHPVGASGLYQIVEAVQQVRGDAPAPIQVEDVEWAMAQNIGGSGATVITTILNRINE</sequence>
<evidence type="ECO:0000313" key="3">
    <source>
        <dbReference type="EMBL" id="HGY56335.1"/>
    </source>
</evidence>
<dbReference type="Pfam" id="PF22691">
    <property type="entry name" value="Thiolase_C_1"/>
    <property type="match status" value="1"/>
</dbReference>